<accession>A0A0M3IZA8</accession>
<feature type="domain" description="SSD" evidence="12">
    <location>
        <begin position="365"/>
        <end position="534"/>
    </location>
</feature>
<evidence type="ECO:0000256" key="5">
    <source>
        <dbReference type="ARBA" id="ARBA00022729"/>
    </source>
</evidence>
<evidence type="ECO:0000256" key="3">
    <source>
        <dbReference type="ARBA" id="ARBA00022448"/>
    </source>
</evidence>
<feature type="transmembrane region" description="Helical" evidence="11">
    <location>
        <begin position="582"/>
        <end position="606"/>
    </location>
</feature>
<organism evidence="15">
    <name type="scientific">Anisakis simplex</name>
    <name type="common">Herring worm</name>
    <dbReference type="NCBI Taxonomy" id="6269"/>
    <lineage>
        <taxon>Eukaryota</taxon>
        <taxon>Metazoa</taxon>
        <taxon>Ecdysozoa</taxon>
        <taxon>Nematoda</taxon>
        <taxon>Chromadorea</taxon>
        <taxon>Rhabditida</taxon>
        <taxon>Spirurina</taxon>
        <taxon>Ascaridomorpha</taxon>
        <taxon>Ascaridoidea</taxon>
        <taxon>Anisakidae</taxon>
        <taxon>Anisakis</taxon>
        <taxon>Anisakis simplex complex</taxon>
    </lineage>
</organism>
<dbReference type="AlphaFoldDB" id="A0A0M3IZA8"/>
<dbReference type="GO" id="GO:0012505">
    <property type="term" value="C:endomembrane system"/>
    <property type="evidence" value="ECO:0007669"/>
    <property type="project" value="UniProtKB-SubCell"/>
</dbReference>
<evidence type="ECO:0000256" key="7">
    <source>
        <dbReference type="ARBA" id="ARBA00023098"/>
    </source>
</evidence>
<dbReference type="GO" id="GO:0005886">
    <property type="term" value="C:plasma membrane"/>
    <property type="evidence" value="ECO:0007669"/>
    <property type="project" value="TreeGrafter"/>
</dbReference>
<feature type="transmembrane region" description="Helical" evidence="11">
    <location>
        <begin position="512"/>
        <end position="534"/>
    </location>
</feature>
<evidence type="ECO:0000256" key="6">
    <source>
        <dbReference type="ARBA" id="ARBA00022989"/>
    </source>
</evidence>
<keyword evidence="3" id="KW-0813">Transport</keyword>
<evidence type="ECO:0000256" key="11">
    <source>
        <dbReference type="SAM" id="Phobius"/>
    </source>
</evidence>
<gene>
    <name evidence="13" type="ORF">ASIM_LOCUS491</name>
</gene>
<evidence type="ECO:0000313" key="15">
    <source>
        <dbReference type="WBParaSite" id="ASIM_0000058901-mRNA-1"/>
    </source>
</evidence>
<keyword evidence="4 11" id="KW-0812">Transmembrane</keyword>
<dbReference type="GO" id="GO:0015485">
    <property type="term" value="F:cholesterol binding"/>
    <property type="evidence" value="ECO:0007669"/>
    <property type="project" value="TreeGrafter"/>
</dbReference>
<dbReference type="PANTHER" id="PTHR45727:SF2">
    <property type="entry name" value="NPC INTRACELLULAR CHOLESTEROL TRANSPORTER 1"/>
    <property type="match status" value="1"/>
</dbReference>
<evidence type="ECO:0000256" key="1">
    <source>
        <dbReference type="ARBA" id="ARBA00004127"/>
    </source>
</evidence>
<feature type="transmembrane region" description="Helical" evidence="11">
    <location>
        <begin position="17"/>
        <end position="38"/>
    </location>
</feature>
<dbReference type="GO" id="GO:0042632">
    <property type="term" value="P:cholesterol homeostasis"/>
    <property type="evidence" value="ECO:0007669"/>
    <property type="project" value="TreeGrafter"/>
</dbReference>
<dbReference type="GO" id="GO:0030299">
    <property type="term" value="P:intestinal cholesterol absorption"/>
    <property type="evidence" value="ECO:0007669"/>
    <property type="project" value="TreeGrafter"/>
</dbReference>
<dbReference type="GO" id="GO:0015918">
    <property type="term" value="P:sterol transport"/>
    <property type="evidence" value="ECO:0007669"/>
    <property type="project" value="TreeGrafter"/>
</dbReference>
<dbReference type="Gene3D" id="1.20.1640.10">
    <property type="entry name" value="Multidrug efflux transporter AcrB transmembrane domain"/>
    <property type="match status" value="1"/>
</dbReference>
<dbReference type="InterPro" id="IPR000731">
    <property type="entry name" value="SSD"/>
</dbReference>
<dbReference type="FunFam" id="1.20.1640.10:FF:000008">
    <property type="entry name" value="NPC intracellular cholesterol transporter 1"/>
    <property type="match status" value="1"/>
</dbReference>
<evidence type="ECO:0000256" key="8">
    <source>
        <dbReference type="ARBA" id="ARBA00023136"/>
    </source>
</evidence>
<keyword evidence="5" id="KW-0732">Signal</keyword>
<keyword evidence="9" id="KW-1015">Disulfide bond</keyword>
<keyword evidence="10" id="KW-0325">Glycoprotein</keyword>
<dbReference type="PANTHER" id="PTHR45727">
    <property type="entry name" value="NPC INTRACELLULAR CHOLESTEROL TRANSPORTER 1"/>
    <property type="match status" value="1"/>
</dbReference>
<evidence type="ECO:0000256" key="10">
    <source>
        <dbReference type="ARBA" id="ARBA00023180"/>
    </source>
</evidence>
<proteinExistence type="inferred from homology"/>
<comment type="similarity">
    <text evidence="2">Belongs to the patched family.</text>
</comment>
<keyword evidence="6 11" id="KW-1133">Transmembrane helix</keyword>
<dbReference type="GO" id="GO:0006629">
    <property type="term" value="P:lipid metabolic process"/>
    <property type="evidence" value="ECO:0007669"/>
    <property type="project" value="UniProtKB-KW"/>
</dbReference>
<dbReference type="WBParaSite" id="ASIM_0000058901-mRNA-1">
    <property type="protein sequence ID" value="ASIM_0000058901-mRNA-1"/>
    <property type="gene ID" value="ASIM_0000058901"/>
</dbReference>
<evidence type="ECO:0000313" key="14">
    <source>
        <dbReference type="Proteomes" id="UP000267096"/>
    </source>
</evidence>
<feature type="transmembrane region" description="Helical" evidence="11">
    <location>
        <begin position="366"/>
        <end position="384"/>
    </location>
</feature>
<sequence length="618" mass="69339">MKCSLQNKCRIASVDCMLILSLVSFGGLCFAIVFFAVVHYGLRRTSETDLGDFKPAAGTLDDTDLGPIETLGSWIESQLEIMCAHYGQLCTRRPLTVFAFGLFVAMLCSTGLFFVRFTTDPVELWSCRTSRARIEKNFFDSKFGPFYRTEQLIVYPRDQTFFLHDNQSNLFDQGYYGPAFRKTFLHNVFELQNAVTALTAQLDDGTSIGIRDVCFKPMAPDNMNCAIMSVLNYFQNERHLLDEVNEDDWSGTQFDYLDHILACAQNPYTVSSPLGISCISAFGAPIQPYVVLGDFNTTNQYDSARGVVITVPLNNHINHEDNQRAIAWEAEFVRYLRNITHPNYTISFMAERSIQDEIDRESQSDAFTILISYMFMFGYVAFALGQYQVTGNNLCTLLIHSKIMLGVAGVLIVALSVTSSIGLYAFYGIPATMIILEVQPFLVLAVGVDNIFIFVQAYQRSDSSISEPLHMRMSRISGEVIPSMLLTSLSECLCFFLGALSSMPAVKVFSLYAALAIFFNFFLQITCFLSTFILDVRRQESGRPEICCCKQFATEPSNNDGYMLHLFSNYYAPFILSKYVRVAVILAFVAWLCSSLAVIGGIQLGFDQKMAVPEVSKL</sequence>
<keyword evidence="8 11" id="KW-0472">Membrane</keyword>
<dbReference type="Proteomes" id="UP000267096">
    <property type="component" value="Unassembled WGS sequence"/>
</dbReference>
<dbReference type="Pfam" id="PF22314">
    <property type="entry name" value="NPC1_MLD"/>
    <property type="match status" value="1"/>
</dbReference>
<dbReference type="InterPro" id="IPR053956">
    <property type="entry name" value="NPC1_MLD"/>
</dbReference>
<dbReference type="InterPro" id="IPR053958">
    <property type="entry name" value="HMGCR/SNAP/NPC1-like_SSD"/>
</dbReference>
<evidence type="ECO:0000256" key="9">
    <source>
        <dbReference type="ARBA" id="ARBA00023157"/>
    </source>
</evidence>
<dbReference type="EMBL" id="UYRR01000324">
    <property type="protein sequence ID" value="VDK17765.1"/>
    <property type="molecule type" value="Genomic_DNA"/>
</dbReference>
<name>A0A0M3IZA8_ANISI</name>
<keyword evidence="7" id="KW-0443">Lipid metabolism</keyword>
<feature type="transmembrane region" description="Helical" evidence="11">
    <location>
        <begin position="95"/>
        <end position="117"/>
    </location>
</feature>
<protein>
    <submittedName>
        <fullName evidence="15">Niemann-Pick C1 protein (inferred by orthology to a human protein)</fullName>
    </submittedName>
</protein>
<reference evidence="13 14" key="2">
    <citation type="submission" date="2018-11" db="EMBL/GenBank/DDBJ databases">
        <authorList>
            <consortium name="Pathogen Informatics"/>
        </authorList>
    </citation>
    <scope>NUCLEOTIDE SEQUENCE [LARGE SCALE GENOMIC DNA]</scope>
</reference>
<dbReference type="SUPFAM" id="SSF82866">
    <property type="entry name" value="Multidrug efflux transporter AcrB transmembrane domain"/>
    <property type="match status" value="1"/>
</dbReference>
<keyword evidence="14" id="KW-1185">Reference proteome</keyword>
<comment type="subcellular location">
    <subcellularLocation>
        <location evidence="1">Endomembrane system</location>
        <topology evidence="1">Multi-pass membrane protein</topology>
    </subcellularLocation>
</comment>
<evidence type="ECO:0000313" key="13">
    <source>
        <dbReference type="EMBL" id="VDK17765.1"/>
    </source>
</evidence>
<dbReference type="PROSITE" id="PS50156">
    <property type="entry name" value="SSD"/>
    <property type="match status" value="1"/>
</dbReference>
<evidence type="ECO:0000256" key="4">
    <source>
        <dbReference type="ARBA" id="ARBA00022692"/>
    </source>
</evidence>
<dbReference type="OrthoDB" id="5833275at2759"/>
<evidence type="ECO:0000256" key="2">
    <source>
        <dbReference type="ARBA" id="ARBA00005585"/>
    </source>
</evidence>
<reference evidence="15" key="1">
    <citation type="submission" date="2017-02" db="UniProtKB">
        <authorList>
            <consortium name="WormBaseParasite"/>
        </authorList>
    </citation>
    <scope>IDENTIFICATION</scope>
</reference>
<evidence type="ECO:0000259" key="12">
    <source>
        <dbReference type="PROSITE" id="PS50156"/>
    </source>
</evidence>
<feature type="transmembrane region" description="Helical" evidence="11">
    <location>
        <begin position="405"/>
        <end position="429"/>
    </location>
</feature>
<feature type="transmembrane region" description="Helical" evidence="11">
    <location>
        <begin position="480"/>
        <end position="500"/>
    </location>
</feature>
<dbReference type="Pfam" id="PF12349">
    <property type="entry name" value="Sterol-sensing"/>
    <property type="match status" value="1"/>
</dbReference>